<reference evidence="6 7" key="1">
    <citation type="journal article" date="2007" name="Proc. Natl. Acad. Sci. U.S.A.">
        <title>Independent sorting-out of thousands of duplicated gene pairs in two yeast species descended from a whole-genome duplication.</title>
        <authorList>
            <person name="Scannell D.R."/>
            <person name="Frank A.C."/>
            <person name="Conant G.C."/>
            <person name="Byrne K.P."/>
            <person name="Woolfit M."/>
            <person name="Wolfe K.H."/>
        </authorList>
    </citation>
    <scope>NUCLEOTIDE SEQUENCE [LARGE SCALE GENOMIC DNA]</scope>
    <source>
        <strain evidence="7">ATCC 22028 / DSM 70294 / BCRC 21397 / CBS 2163 / NBRC 10782 / NRRL Y-8283 / UCD 57-17</strain>
    </source>
</reference>
<dbReference type="PANTHER" id="PTHR28128:SF1">
    <property type="entry name" value="GOLGI APPARATUS MEMBRANE PROTEIN TVP15"/>
    <property type="match status" value="1"/>
</dbReference>
<dbReference type="OMA" id="MDYSDAF"/>
<dbReference type="GO" id="GO:0042802">
    <property type="term" value="F:identical protein binding"/>
    <property type="evidence" value="ECO:0007669"/>
    <property type="project" value="EnsemblFungi"/>
</dbReference>
<dbReference type="Pfam" id="PF08507">
    <property type="entry name" value="COPI_assoc"/>
    <property type="match status" value="1"/>
</dbReference>
<keyword evidence="3 5" id="KW-1133">Transmembrane helix</keyword>
<comment type="subcellular location">
    <subcellularLocation>
        <location evidence="1">Membrane</location>
        <topology evidence="1">Multi-pass membrane protein</topology>
    </subcellularLocation>
</comment>
<dbReference type="HOGENOM" id="CLU_120579_0_0_1"/>
<dbReference type="AlphaFoldDB" id="A7TJH6"/>
<feature type="transmembrane region" description="Helical" evidence="5">
    <location>
        <begin position="7"/>
        <end position="29"/>
    </location>
</feature>
<protein>
    <recommendedName>
        <fullName evidence="8">Golgi apparatus membrane protein TVP15</fullName>
    </recommendedName>
</protein>
<feature type="transmembrane region" description="Helical" evidence="5">
    <location>
        <begin position="68"/>
        <end position="88"/>
    </location>
</feature>
<name>A7TJH6_VANPO</name>
<dbReference type="GeneID" id="5545862"/>
<dbReference type="PhylomeDB" id="A7TJH6"/>
<dbReference type="GO" id="GO:0016192">
    <property type="term" value="P:vesicle-mediated transport"/>
    <property type="evidence" value="ECO:0007669"/>
    <property type="project" value="EnsemblFungi"/>
</dbReference>
<keyword evidence="4 5" id="KW-0472">Membrane</keyword>
<accession>A7TJH6</accession>
<sequence length="147" mass="16559">MFTIQPIAFKAINLTVGTLAICASIAQFIQVYSNYTAFLFSMYGFLLSIPIIYLEYQIPFYLYRYSSFYFSFLGRGVLYILLSGIISFGSILNHVASIVAFLSGLFCIGLHFIPDINEPDNFKIPSLGITIEDDNAVEANDNFEQEL</sequence>
<dbReference type="InParanoid" id="A7TJH6"/>
<proteinExistence type="predicted"/>
<dbReference type="PANTHER" id="PTHR28128">
    <property type="entry name" value="GOLGI APPARATUS MEMBRANE PROTEIN TVP15"/>
    <property type="match status" value="1"/>
</dbReference>
<dbReference type="EMBL" id="DS480401">
    <property type="protein sequence ID" value="EDO17626.1"/>
    <property type="molecule type" value="Genomic_DNA"/>
</dbReference>
<evidence type="ECO:0000256" key="1">
    <source>
        <dbReference type="ARBA" id="ARBA00004141"/>
    </source>
</evidence>
<evidence type="ECO:0008006" key="8">
    <source>
        <dbReference type="Google" id="ProtNLM"/>
    </source>
</evidence>
<dbReference type="RefSeq" id="XP_001645484.1">
    <property type="nucleotide sequence ID" value="XM_001645434.1"/>
</dbReference>
<evidence type="ECO:0000256" key="3">
    <source>
        <dbReference type="ARBA" id="ARBA00022989"/>
    </source>
</evidence>
<feature type="transmembrane region" description="Helical" evidence="5">
    <location>
        <begin position="94"/>
        <end position="113"/>
    </location>
</feature>
<keyword evidence="7" id="KW-1185">Reference proteome</keyword>
<feature type="transmembrane region" description="Helical" evidence="5">
    <location>
        <begin position="35"/>
        <end position="56"/>
    </location>
</feature>
<dbReference type="GO" id="GO:0000139">
    <property type="term" value="C:Golgi membrane"/>
    <property type="evidence" value="ECO:0007669"/>
    <property type="project" value="EnsemblFungi"/>
</dbReference>
<dbReference type="FunCoup" id="A7TJH6">
    <property type="interactions" value="75"/>
</dbReference>
<dbReference type="InterPro" id="IPR013714">
    <property type="entry name" value="Golgi_TVP15"/>
</dbReference>
<evidence type="ECO:0000313" key="6">
    <source>
        <dbReference type="EMBL" id="EDO17626.1"/>
    </source>
</evidence>
<dbReference type="KEGG" id="vpo:Kpol_1061p52"/>
<evidence type="ECO:0000313" key="7">
    <source>
        <dbReference type="Proteomes" id="UP000000267"/>
    </source>
</evidence>
<dbReference type="Proteomes" id="UP000000267">
    <property type="component" value="Unassembled WGS sequence"/>
</dbReference>
<gene>
    <name evidence="6" type="ORF">Kpol_1061p52</name>
</gene>
<organism evidence="7">
    <name type="scientific">Vanderwaltozyma polyspora (strain ATCC 22028 / DSM 70294 / BCRC 21397 / CBS 2163 / NBRC 10782 / NRRL Y-8283 / UCD 57-17)</name>
    <name type="common">Kluyveromyces polysporus</name>
    <dbReference type="NCBI Taxonomy" id="436907"/>
    <lineage>
        <taxon>Eukaryota</taxon>
        <taxon>Fungi</taxon>
        <taxon>Dikarya</taxon>
        <taxon>Ascomycota</taxon>
        <taxon>Saccharomycotina</taxon>
        <taxon>Saccharomycetes</taxon>
        <taxon>Saccharomycetales</taxon>
        <taxon>Saccharomycetaceae</taxon>
        <taxon>Vanderwaltozyma</taxon>
    </lineage>
</organism>
<evidence type="ECO:0000256" key="5">
    <source>
        <dbReference type="SAM" id="Phobius"/>
    </source>
</evidence>
<dbReference type="STRING" id="436907.A7TJH6"/>
<dbReference type="eggNOG" id="ENOG502S5A7">
    <property type="taxonomic scope" value="Eukaryota"/>
</dbReference>
<evidence type="ECO:0000256" key="4">
    <source>
        <dbReference type="ARBA" id="ARBA00023136"/>
    </source>
</evidence>
<keyword evidence="2 5" id="KW-0812">Transmembrane</keyword>
<evidence type="ECO:0000256" key="2">
    <source>
        <dbReference type="ARBA" id="ARBA00022692"/>
    </source>
</evidence>
<dbReference type="OrthoDB" id="423534at2759"/>